<evidence type="ECO:0000256" key="1">
    <source>
        <dbReference type="SAM" id="MobiDB-lite"/>
    </source>
</evidence>
<accession>A0A0K1QDM2</accession>
<organism evidence="2 3">
    <name type="scientific">Labilithrix luteola</name>
    <dbReference type="NCBI Taxonomy" id="1391654"/>
    <lineage>
        <taxon>Bacteria</taxon>
        <taxon>Pseudomonadati</taxon>
        <taxon>Myxococcota</taxon>
        <taxon>Polyangia</taxon>
        <taxon>Polyangiales</taxon>
        <taxon>Labilitrichaceae</taxon>
        <taxon>Labilithrix</taxon>
    </lineage>
</organism>
<gene>
    <name evidence="2" type="ORF">AKJ09_10198</name>
</gene>
<proteinExistence type="predicted"/>
<dbReference type="STRING" id="1391654.AKJ09_10198"/>
<name>A0A0K1QDM2_9BACT</name>
<dbReference type="AlphaFoldDB" id="A0A0K1QDM2"/>
<feature type="region of interest" description="Disordered" evidence="1">
    <location>
        <begin position="1"/>
        <end position="32"/>
    </location>
</feature>
<dbReference type="KEGG" id="llu:AKJ09_10198"/>
<reference evidence="2 3" key="1">
    <citation type="submission" date="2015-08" db="EMBL/GenBank/DDBJ databases">
        <authorList>
            <person name="Babu N.S."/>
            <person name="Beckwith C.J."/>
            <person name="Beseler K.G."/>
            <person name="Brison A."/>
            <person name="Carone J.V."/>
            <person name="Caskin T.P."/>
            <person name="Diamond M."/>
            <person name="Durham M.E."/>
            <person name="Foxe J.M."/>
            <person name="Go M."/>
            <person name="Henderson B.A."/>
            <person name="Jones I.B."/>
            <person name="McGettigan J.A."/>
            <person name="Micheletti S.J."/>
            <person name="Nasrallah M.E."/>
            <person name="Ortiz D."/>
            <person name="Piller C.R."/>
            <person name="Privatt S.R."/>
            <person name="Schneider S.L."/>
            <person name="Sharp S."/>
            <person name="Smith T.C."/>
            <person name="Stanton J.D."/>
            <person name="Ullery H.E."/>
            <person name="Wilson R.J."/>
            <person name="Serrano M.G."/>
            <person name="Buck G."/>
            <person name="Lee V."/>
            <person name="Wang Y."/>
            <person name="Carvalho R."/>
            <person name="Voegtly L."/>
            <person name="Shi R."/>
            <person name="Duckworth R."/>
            <person name="Johnson A."/>
            <person name="Loviza R."/>
            <person name="Walstead R."/>
            <person name="Shah Z."/>
            <person name="Kiflezghi M."/>
            <person name="Wade K."/>
            <person name="Ball S.L."/>
            <person name="Bradley K.W."/>
            <person name="Asai D.J."/>
            <person name="Bowman C.A."/>
            <person name="Russell D.A."/>
            <person name="Pope W.H."/>
            <person name="Jacobs-Sera D."/>
            <person name="Hendrix R.W."/>
            <person name="Hatfull G.F."/>
        </authorList>
    </citation>
    <scope>NUCLEOTIDE SEQUENCE [LARGE SCALE GENOMIC DNA]</scope>
    <source>
        <strain evidence="2 3">DSM 27648</strain>
    </source>
</reference>
<keyword evidence="3" id="KW-1185">Reference proteome</keyword>
<sequence>MSHAYATDTAALEDHRHSVGQWPESPDEHAHGIEAANGSALHALYSSVEQSRESA</sequence>
<protein>
    <submittedName>
        <fullName evidence="2">Uncharacterized protein</fullName>
    </submittedName>
</protein>
<evidence type="ECO:0000313" key="3">
    <source>
        <dbReference type="Proteomes" id="UP000064967"/>
    </source>
</evidence>
<evidence type="ECO:0000313" key="2">
    <source>
        <dbReference type="EMBL" id="AKV03535.1"/>
    </source>
</evidence>
<dbReference type="Proteomes" id="UP000064967">
    <property type="component" value="Chromosome"/>
</dbReference>
<dbReference type="EMBL" id="CP012333">
    <property type="protein sequence ID" value="AKV03535.1"/>
    <property type="molecule type" value="Genomic_DNA"/>
</dbReference>